<name>A0A644ZGC7_9ZZZZ</name>
<dbReference type="EMBL" id="VSSQ01007764">
    <property type="protein sequence ID" value="MPM36904.1"/>
    <property type="molecule type" value="Genomic_DNA"/>
</dbReference>
<keyword evidence="1" id="KW-0472">Membrane</keyword>
<comment type="caution">
    <text evidence="2">The sequence shown here is derived from an EMBL/GenBank/DDBJ whole genome shotgun (WGS) entry which is preliminary data.</text>
</comment>
<feature type="transmembrane region" description="Helical" evidence="1">
    <location>
        <begin position="250"/>
        <end position="270"/>
    </location>
</feature>
<gene>
    <name evidence="2" type="ORF">SDC9_83508</name>
</gene>
<keyword evidence="1" id="KW-1133">Transmembrane helix</keyword>
<proteinExistence type="predicted"/>
<protein>
    <submittedName>
        <fullName evidence="2">Uncharacterized protein</fullName>
    </submittedName>
</protein>
<dbReference type="AlphaFoldDB" id="A0A644ZGC7"/>
<dbReference type="Gene3D" id="3.40.50.880">
    <property type="match status" value="1"/>
</dbReference>
<reference evidence="2" key="1">
    <citation type="submission" date="2019-08" db="EMBL/GenBank/DDBJ databases">
        <authorList>
            <person name="Kucharzyk K."/>
            <person name="Murdoch R.W."/>
            <person name="Higgins S."/>
            <person name="Loffler F."/>
        </authorList>
    </citation>
    <scope>NUCLEOTIDE SEQUENCE</scope>
</reference>
<evidence type="ECO:0000256" key="1">
    <source>
        <dbReference type="SAM" id="Phobius"/>
    </source>
</evidence>
<feature type="transmembrane region" description="Helical" evidence="1">
    <location>
        <begin position="216"/>
        <end position="238"/>
    </location>
</feature>
<keyword evidence="1" id="KW-0812">Transmembrane</keyword>
<organism evidence="2">
    <name type="scientific">bioreactor metagenome</name>
    <dbReference type="NCBI Taxonomy" id="1076179"/>
    <lineage>
        <taxon>unclassified sequences</taxon>
        <taxon>metagenomes</taxon>
        <taxon>ecological metagenomes</taxon>
    </lineage>
</organism>
<evidence type="ECO:0000313" key="2">
    <source>
        <dbReference type="EMBL" id="MPM36904.1"/>
    </source>
</evidence>
<sequence>MTAVVTDTKSNSLDYLKNLYIGEDIYTNAGNSYSTNYVTYLNADSFPDNSELLGTFSAIIIDDFHSESLSDIQKTALLNWVEDGGILIIGTGLNADKTLKGLDSVFSYSINGYDKAMCFAGTANVANILVPDSNVLDSAAGKALTQSLDTGDGKIIVHSFELGEDPVASMSGIVDYLSIYYRNILPGKFSAQRNYNYYPNQISSINRLPSIEKGQLMTLFGILAAYIVVVGPICYLVLKKMDKREKGWAVIPGIAVIFTGVIFAISANSYQKDALLNFMSFTDFNSKSPETNVSVGLRTPDKGNITLLINDNLFLNDNSDYYYDNYSTASTDTDKCLYSVKTDDSSTSVTYYDQSSWQSNALNTTIACDAMDKIDGNFTVEGSNIVGKITNNMDFDLIDVVVGFGGQYQKVGYIAAGDTLDVSVPLSAEEYQKWIDDGYNMVRQMFYGLDEDEYQDSMVFRKGVSATEAYKIEQRYNLFNSMAYQNSYDLRETGLDVSVVAFSEKSLIEGDKKVNGSTVNENWENMYIKSFKTDLSKSSGYNIPEGYVFADQIYLDDQSEQSSWDINYYQLYTMSAQNVTCEYNLKNCGKVTSIDVNWENYDAFKGDPMVYNNNTNSYESLTTADLKGNASAYISADGVFKLHADVYSDTYITLPKVSLKGGNK</sequence>
<dbReference type="SUPFAM" id="SSF52317">
    <property type="entry name" value="Class I glutamine amidotransferase-like"/>
    <property type="match status" value="1"/>
</dbReference>
<accession>A0A644ZGC7</accession>
<dbReference type="InterPro" id="IPR029062">
    <property type="entry name" value="Class_I_gatase-like"/>
</dbReference>